<dbReference type="GO" id="GO:1990269">
    <property type="term" value="F:RNA polymerase II C-terminal domain phosphoserine binding"/>
    <property type="evidence" value="ECO:0007669"/>
    <property type="project" value="TreeGrafter"/>
</dbReference>
<evidence type="ECO:0000313" key="3">
    <source>
        <dbReference type="Proteomes" id="UP000761534"/>
    </source>
</evidence>
<dbReference type="GO" id="GO:0006368">
    <property type="term" value="P:transcription elongation by RNA polymerase II"/>
    <property type="evidence" value="ECO:0007669"/>
    <property type="project" value="InterPro"/>
</dbReference>
<dbReference type="PANTHER" id="PTHR23146:SF0">
    <property type="entry name" value="RNA POLYMERASE-ASSOCIATED PROTEIN LEO1"/>
    <property type="match status" value="1"/>
</dbReference>
<feature type="compositionally biased region" description="Basic and acidic residues" evidence="1">
    <location>
        <begin position="296"/>
        <end position="312"/>
    </location>
</feature>
<evidence type="ECO:0008006" key="4">
    <source>
        <dbReference type="Google" id="ProtNLM"/>
    </source>
</evidence>
<feature type="compositionally biased region" description="Basic and acidic residues" evidence="1">
    <location>
        <begin position="321"/>
        <end position="330"/>
    </location>
</feature>
<name>A0A642UI06_9ASCO</name>
<evidence type="ECO:0000256" key="1">
    <source>
        <dbReference type="SAM" id="MobiDB-lite"/>
    </source>
</evidence>
<dbReference type="InterPro" id="IPR007149">
    <property type="entry name" value="Leo1"/>
</dbReference>
<proteinExistence type="predicted"/>
<dbReference type="PROSITE" id="PS00018">
    <property type="entry name" value="EF_HAND_1"/>
    <property type="match status" value="1"/>
</dbReference>
<sequence length="439" mass="49416">MLEFHAPRKPLLSKKPKRSYCTLPITSSEASHGGLGCVGADGVRVGGWEPGNEVENWEIGKLGEEGDGGLFARSVVMSDREGDEGLFDEVDERSPEGGVEQSEDEDIFGERDIDQSQKVQEEEFGHPLIEVTIPRYPPSHVPDPEGRAYFARVPAFLTLEPHPFEEQKFLEERQSQGEQGRLRLLNENTIRWRYGKGSAGNMTKQSNARFIKWDDGSMSLQVGGEMFDVQEKPYQDAFLAVSHPKNELLQTSAVLDTALSLVPTSTSSHTHKRLTQELAKRQLKSASVGSFATTDDPEKMKREAEKAEEINLRARRKLENKRRQMEEREGGGGLAASRTSRSSYNDYGGGGAIGDGYEEDDFVVEDEDEDEEDERAQRLHNLKKRGAAAYRDNSDEEEEEEIEDADELEEEEDVDLDDDDKEPTQSKKKRRIIEDDDSE</sequence>
<dbReference type="VEuPathDB" id="FungiDB:TRICI_006339"/>
<dbReference type="Proteomes" id="UP000761534">
    <property type="component" value="Unassembled WGS sequence"/>
</dbReference>
<dbReference type="InterPro" id="IPR018247">
    <property type="entry name" value="EF_Hand_1_Ca_BS"/>
</dbReference>
<feature type="compositionally biased region" description="Polar residues" evidence="1">
    <location>
        <begin position="284"/>
        <end position="293"/>
    </location>
</feature>
<accession>A0A642UI06</accession>
<feature type="compositionally biased region" description="Acidic residues" evidence="1">
    <location>
        <begin position="356"/>
        <end position="374"/>
    </location>
</feature>
<reference evidence="2" key="1">
    <citation type="journal article" date="2019" name="G3 (Bethesda)">
        <title>Genome Assemblies of Two Rare Opportunistic Yeast Pathogens: Diutina rugosa (syn. Candida rugosa) and Trichomonascus ciferrii (syn. Candida ciferrii).</title>
        <authorList>
            <person name="Mixao V."/>
            <person name="Saus E."/>
            <person name="Hansen A.P."/>
            <person name="Lass-Florl C."/>
            <person name="Gabaldon T."/>
        </authorList>
    </citation>
    <scope>NUCLEOTIDE SEQUENCE</scope>
    <source>
        <strain evidence="2">CBS 4856</strain>
    </source>
</reference>
<keyword evidence="3" id="KW-1185">Reference proteome</keyword>
<gene>
    <name evidence="2" type="ORF">TRICI_006339</name>
</gene>
<dbReference type="Pfam" id="PF04004">
    <property type="entry name" value="Leo1"/>
    <property type="match status" value="1"/>
</dbReference>
<dbReference type="AlphaFoldDB" id="A0A642UI06"/>
<protein>
    <recommendedName>
        <fullName evidence="4">RNA polymerase-associated protein LEO1</fullName>
    </recommendedName>
</protein>
<dbReference type="OrthoDB" id="20844at2759"/>
<dbReference type="EMBL" id="SWFS01000520">
    <property type="protein sequence ID" value="KAA8899476.1"/>
    <property type="molecule type" value="Genomic_DNA"/>
</dbReference>
<organism evidence="2 3">
    <name type="scientific">Trichomonascus ciferrii</name>
    <dbReference type="NCBI Taxonomy" id="44093"/>
    <lineage>
        <taxon>Eukaryota</taxon>
        <taxon>Fungi</taxon>
        <taxon>Dikarya</taxon>
        <taxon>Ascomycota</taxon>
        <taxon>Saccharomycotina</taxon>
        <taxon>Dipodascomycetes</taxon>
        <taxon>Dipodascales</taxon>
        <taxon>Trichomonascaceae</taxon>
        <taxon>Trichomonascus</taxon>
        <taxon>Trichomonascus ciferrii complex</taxon>
    </lineage>
</organism>
<evidence type="ECO:0000313" key="2">
    <source>
        <dbReference type="EMBL" id="KAA8899476.1"/>
    </source>
</evidence>
<dbReference type="PANTHER" id="PTHR23146">
    <property type="entry name" value="LEO1 PROTEIN"/>
    <property type="match status" value="1"/>
</dbReference>
<feature type="compositionally biased region" description="Acidic residues" evidence="1">
    <location>
        <begin position="394"/>
        <end position="421"/>
    </location>
</feature>
<comment type="caution">
    <text evidence="2">The sequence shown here is derived from an EMBL/GenBank/DDBJ whole genome shotgun (WGS) entry which is preliminary data.</text>
</comment>
<dbReference type="GO" id="GO:0032968">
    <property type="term" value="P:positive regulation of transcription elongation by RNA polymerase II"/>
    <property type="evidence" value="ECO:0007669"/>
    <property type="project" value="TreeGrafter"/>
</dbReference>
<dbReference type="GO" id="GO:0016593">
    <property type="term" value="C:Cdc73/Paf1 complex"/>
    <property type="evidence" value="ECO:0007669"/>
    <property type="project" value="InterPro"/>
</dbReference>
<feature type="region of interest" description="Disordered" evidence="1">
    <location>
        <begin position="284"/>
        <end position="439"/>
    </location>
</feature>